<dbReference type="Gene3D" id="3.40.630.30">
    <property type="match status" value="1"/>
</dbReference>
<keyword evidence="2" id="KW-0012">Acyltransferase</keyword>
<dbReference type="EMBL" id="FOCQ01000011">
    <property type="protein sequence ID" value="SEN42422.1"/>
    <property type="molecule type" value="Genomic_DNA"/>
</dbReference>
<dbReference type="Pfam" id="PF00583">
    <property type="entry name" value="Acetyltransf_1"/>
    <property type="match status" value="1"/>
</dbReference>
<name>A0A1H8GEI6_9BACL</name>
<dbReference type="AlphaFoldDB" id="A0A1H8GEI6"/>
<dbReference type="InterPro" id="IPR050680">
    <property type="entry name" value="YpeA/RimI_acetyltransf"/>
</dbReference>
<dbReference type="STRING" id="1173111.SAMN05444955_11125"/>
<dbReference type="PANTHER" id="PTHR43420">
    <property type="entry name" value="ACETYLTRANSFERASE"/>
    <property type="match status" value="1"/>
</dbReference>
<keyword evidence="1 4" id="KW-0808">Transferase</keyword>
<organism evidence="4 5">
    <name type="scientific">Lihuaxuella thermophila</name>
    <dbReference type="NCBI Taxonomy" id="1173111"/>
    <lineage>
        <taxon>Bacteria</taxon>
        <taxon>Bacillati</taxon>
        <taxon>Bacillota</taxon>
        <taxon>Bacilli</taxon>
        <taxon>Bacillales</taxon>
        <taxon>Thermoactinomycetaceae</taxon>
        <taxon>Lihuaxuella</taxon>
    </lineage>
</organism>
<sequence length="171" mass="19453">MKIRVLTKEDAPLYWPVRLRALKENPEAFGASYEESANRSLEQVAERLNASDNQFILGAFEADGQLVGLTGFSRESLSKMKHKSMIWGMYVAPEARGRGVGRLLLHEVLEKAKKMDGLEQIHLTVVTKNTPARNLYLSMGFRPYGLEKRALKVGDQYLDEEYMVLFLSKDE</sequence>
<keyword evidence="5" id="KW-1185">Reference proteome</keyword>
<dbReference type="OrthoDB" id="9799092at2"/>
<evidence type="ECO:0000313" key="4">
    <source>
        <dbReference type="EMBL" id="SEN42422.1"/>
    </source>
</evidence>
<feature type="domain" description="N-acetyltransferase" evidence="3">
    <location>
        <begin position="1"/>
        <end position="168"/>
    </location>
</feature>
<protein>
    <submittedName>
        <fullName evidence="4">Protein N-acetyltransferase, RimJ/RimL family</fullName>
    </submittedName>
</protein>
<dbReference type="PROSITE" id="PS51186">
    <property type="entry name" value="GNAT"/>
    <property type="match status" value="1"/>
</dbReference>
<dbReference type="InterPro" id="IPR000182">
    <property type="entry name" value="GNAT_dom"/>
</dbReference>
<dbReference type="SUPFAM" id="SSF55729">
    <property type="entry name" value="Acyl-CoA N-acyltransferases (Nat)"/>
    <property type="match status" value="1"/>
</dbReference>
<reference evidence="4 5" key="1">
    <citation type="submission" date="2016-10" db="EMBL/GenBank/DDBJ databases">
        <authorList>
            <person name="de Groot N.N."/>
        </authorList>
    </citation>
    <scope>NUCLEOTIDE SEQUENCE [LARGE SCALE GENOMIC DNA]</scope>
    <source>
        <strain evidence="4 5">DSM 46701</strain>
    </source>
</reference>
<accession>A0A1H8GEI6</accession>
<evidence type="ECO:0000259" key="3">
    <source>
        <dbReference type="PROSITE" id="PS51186"/>
    </source>
</evidence>
<evidence type="ECO:0000256" key="1">
    <source>
        <dbReference type="ARBA" id="ARBA00022679"/>
    </source>
</evidence>
<evidence type="ECO:0000256" key="2">
    <source>
        <dbReference type="ARBA" id="ARBA00023315"/>
    </source>
</evidence>
<gene>
    <name evidence="4" type="ORF">SAMN05444955_11125</name>
</gene>
<dbReference type="InterPro" id="IPR016181">
    <property type="entry name" value="Acyl_CoA_acyltransferase"/>
</dbReference>
<dbReference type="GO" id="GO:0016747">
    <property type="term" value="F:acyltransferase activity, transferring groups other than amino-acyl groups"/>
    <property type="evidence" value="ECO:0007669"/>
    <property type="project" value="InterPro"/>
</dbReference>
<evidence type="ECO:0000313" key="5">
    <source>
        <dbReference type="Proteomes" id="UP000199695"/>
    </source>
</evidence>
<dbReference type="Proteomes" id="UP000199695">
    <property type="component" value="Unassembled WGS sequence"/>
</dbReference>
<dbReference type="RefSeq" id="WP_089969853.1">
    <property type="nucleotide sequence ID" value="NZ_FOCQ01000011.1"/>
</dbReference>
<proteinExistence type="predicted"/>
<dbReference type="CDD" id="cd04301">
    <property type="entry name" value="NAT_SF"/>
    <property type="match status" value="1"/>
</dbReference>